<evidence type="ECO:0000313" key="7">
    <source>
        <dbReference type="Proteomes" id="UP000031535"/>
    </source>
</evidence>
<reference evidence="6 7" key="1">
    <citation type="submission" date="2015-01" db="EMBL/GenBank/DDBJ databases">
        <title>Complete genome of Pseudomonas batumici UCM B-321 producer of the batumin antibiotic with strong antistaphilococcal and potential anticancer activity.</title>
        <authorList>
            <person name="Klochko V.V."/>
            <person name="Zelena L.B."/>
            <person name="Elena K.A."/>
            <person name="Reva O.N."/>
        </authorList>
    </citation>
    <scope>NUCLEOTIDE SEQUENCE [LARGE SCALE GENOMIC DNA]</scope>
    <source>
        <strain evidence="6 7">UCM B-321</strain>
    </source>
</reference>
<evidence type="ECO:0000256" key="2">
    <source>
        <dbReference type="ARBA" id="ARBA00023125"/>
    </source>
</evidence>
<keyword evidence="2 4" id="KW-0238">DNA-binding</keyword>
<keyword evidence="1" id="KW-0805">Transcription regulation</keyword>
<feature type="DNA-binding region" description="H-T-H motif" evidence="4">
    <location>
        <begin position="32"/>
        <end position="51"/>
    </location>
</feature>
<dbReference type="Gene3D" id="1.10.10.60">
    <property type="entry name" value="Homeodomain-like"/>
    <property type="match status" value="1"/>
</dbReference>
<dbReference type="STRING" id="226910.UCMB321_2927"/>
<evidence type="ECO:0000256" key="4">
    <source>
        <dbReference type="PROSITE-ProRule" id="PRU00335"/>
    </source>
</evidence>
<sequence>MRYSKTHKAETRTKLIETARAITKKGGFSSTGVDALMSAIGMTGGAFYSHFPSKQALFQAVIEDEIRNSSEMLAGEQNASGEQLEQCLRNYLSTFHVLHPEEGCVLPSLGGEIARAEPEVRGVVEKGLRQVQKAWANRLDDPDAAWAVIAQCVGALVLSRAVETERTRKEIITSTRKAIQKSYFSQEK</sequence>
<dbReference type="GO" id="GO:0003677">
    <property type="term" value="F:DNA binding"/>
    <property type="evidence" value="ECO:0007669"/>
    <property type="project" value="UniProtKB-UniRule"/>
</dbReference>
<keyword evidence="3" id="KW-0804">Transcription</keyword>
<dbReference type="InterPro" id="IPR009057">
    <property type="entry name" value="Homeodomain-like_sf"/>
</dbReference>
<keyword evidence="6" id="KW-0413">Isomerase</keyword>
<proteinExistence type="predicted"/>
<dbReference type="InterPro" id="IPR001647">
    <property type="entry name" value="HTH_TetR"/>
</dbReference>
<dbReference type="PANTHER" id="PTHR47506:SF7">
    <property type="entry name" value="TRANSCRIPTIONAL REGULATORY PROTEIN"/>
    <property type="match status" value="1"/>
</dbReference>
<dbReference type="SUPFAM" id="SSF46689">
    <property type="entry name" value="Homeodomain-like"/>
    <property type="match status" value="1"/>
</dbReference>
<dbReference type="InterPro" id="IPR036271">
    <property type="entry name" value="Tet_transcr_reg_TetR-rel_C_sf"/>
</dbReference>
<gene>
    <name evidence="6" type="ORF">UCMB321_2927</name>
</gene>
<dbReference type="SUPFAM" id="SSF48498">
    <property type="entry name" value="Tetracyclin repressor-like, C-terminal domain"/>
    <property type="match status" value="1"/>
</dbReference>
<evidence type="ECO:0000259" key="5">
    <source>
        <dbReference type="PROSITE" id="PS50977"/>
    </source>
</evidence>
<dbReference type="GO" id="GO:0016853">
    <property type="term" value="F:isomerase activity"/>
    <property type="evidence" value="ECO:0007669"/>
    <property type="project" value="UniProtKB-KW"/>
</dbReference>
<organism evidence="6 7">
    <name type="scientific">Pseudomonas batumici</name>
    <dbReference type="NCBI Taxonomy" id="226910"/>
    <lineage>
        <taxon>Bacteria</taxon>
        <taxon>Pseudomonadati</taxon>
        <taxon>Pseudomonadota</taxon>
        <taxon>Gammaproteobacteria</taxon>
        <taxon>Pseudomonadales</taxon>
        <taxon>Pseudomonadaceae</taxon>
        <taxon>Pseudomonas</taxon>
    </lineage>
</organism>
<dbReference type="Proteomes" id="UP000031535">
    <property type="component" value="Unassembled WGS sequence"/>
</dbReference>
<feature type="domain" description="HTH tetR-type" evidence="5">
    <location>
        <begin position="9"/>
        <end position="69"/>
    </location>
</feature>
<keyword evidence="7" id="KW-1185">Reference proteome</keyword>
<accession>A0A0C2I2E3</accession>
<dbReference type="PATRIC" id="fig|226910.6.peg.2916"/>
<dbReference type="RefSeq" id="WP_040067964.1">
    <property type="nucleotide sequence ID" value="NZ_JXDG01000037.1"/>
</dbReference>
<comment type="caution">
    <text evidence="6">The sequence shown here is derived from an EMBL/GenBank/DDBJ whole genome shotgun (WGS) entry which is preliminary data.</text>
</comment>
<protein>
    <submittedName>
        <fullName evidence="6">Transcriptional regulator, TetR family, in cluster with 2-hydroxychromene-2-carboxylate isomerase family protein, glutathione-dependent</fullName>
    </submittedName>
</protein>
<dbReference type="Gene3D" id="1.10.357.10">
    <property type="entry name" value="Tetracycline Repressor, domain 2"/>
    <property type="match status" value="1"/>
</dbReference>
<dbReference type="PROSITE" id="PS50977">
    <property type="entry name" value="HTH_TETR_2"/>
    <property type="match status" value="1"/>
</dbReference>
<dbReference type="PANTHER" id="PTHR47506">
    <property type="entry name" value="TRANSCRIPTIONAL REGULATORY PROTEIN"/>
    <property type="match status" value="1"/>
</dbReference>
<dbReference type="EMBL" id="JXDG01000037">
    <property type="protein sequence ID" value="KIH83431.1"/>
    <property type="molecule type" value="Genomic_DNA"/>
</dbReference>
<name>A0A0C2I2E3_9PSED</name>
<dbReference type="AlphaFoldDB" id="A0A0C2I2E3"/>
<evidence type="ECO:0000256" key="3">
    <source>
        <dbReference type="ARBA" id="ARBA00023163"/>
    </source>
</evidence>
<evidence type="ECO:0000256" key="1">
    <source>
        <dbReference type="ARBA" id="ARBA00023015"/>
    </source>
</evidence>
<evidence type="ECO:0000313" key="6">
    <source>
        <dbReference type="EMBL" id="KIH83431.1"/>
    </source>
</evidence>
<dbReference type="Pfam" id="PF00440">
    <property type="entry name" value="TetR_N"/>
    <property type="match status" value="1"/>
</dbReference>
<dbReference type="PRINTS" id="PR00455">
    <property type="entry name" value="HTHTETR"/>
</dbReference>
<dbReference type="OrthoDB" id="9798857at2"/>